<dbReference type="GO" id="GO:0006886">
    <property type="term" value="P:intracellular protein transport"/>
    <property type="evidence" value="ECO:0007669"/>
    <property type="project" value="TreeGrafter"/>
</dbReference>
<feature type="binding site" evidence="4">
    <location>
        <position position="36"/>
    </location>
    <ligand>
        <name>Mg(2+)</name>
        <dbReference type="ChEBI" id="CHEBI:18420"/>
    </ligand>
</feature>
<keyword evidence="4" id="KW-0460">Magnesium</keyword>
<evidence type="ECO:0000313" key="5">
    <source>
        <dbReference type="EMBL" id="KAK7052477.1"/>
    </source>
</evidence>
<dbReference type="PROSITE" id="PS51417">
    <property type="entry name" value="ARF"/>
    <property type="match status" value="1"/>
</dbReference>
<dbReference type="Gene3D" id="3.40.50.300">
    <property type="entry name" value="P-loop containing nucleotide triphosphate hydrolases"/>
    <property type="match status" value="1"/>
</dbReference>
<sequence length="458" mass="51804">MSTNPLISRLLDRCFPASVQDKYTIPLLGLMGAGKTSLLRLLSSNGIVEQRTSAMALYLEVAEVHFPNISPRTIKIPSWPLGCSGKRLPLTLVAQATETRVMSSDALIWVVDSTARELFPDSAREFGSALRILSLSKSGQFPILILATKQDRPDAANTREIANMFPKGSSMFVLGITALEDGLNNGLLYEALNWLIASSDEMRAGKPPPLTPADDPRSLRSLEDELTRWIERASNDASTIRFLRMFESPELSQWDGYTRIRAIYSMLIKYARSNGREQIFHWFRKHAESSEEWPFSFTMTYFWIQVVHFGICSLSQSPALQTEDGVEYAAYLETMLDSESLFDSHSVISQCPSDWSVVDDFEEHGDGAGMNLKFPEIDIADQKFFESEEQLENGDDGFVRFLYLNPHIVDDKLWTEYYSTELMTSSKARTRMILPDKKRLPNLVGRDIILSAFKWKTG</sequence>
<dbReference type="GO" id="GO:0005794">
    <property type="term" value="C:Golgi apparatus"/>
    <property type="evidence" value="ECO:0007669"/>
    <property type="project" value="TreeGrafter"/>
</dbReference>
<dbReference type="InterPro" id="IPR027417">
    <property type="entry name" value="P-loop_NTPase"/>
</dbReference>
<evidence type="ECO:0000256" key="2">
    <source>
        <dbReference type="ARBA" id="ARBA00023134"/>
    </source>
</evidence>
<dbReference type="InterPro" id="IPR006689">
    <property type="entry name" value="Small_GTPase_ARF/SAR"/>
</dbReference>
<dbReference type="EMBL" id="JAWWNJ010000007">
    <property type="protein sequence ID" value="KAK7052477.1"/>
    <property type="molecule type" value="Genomic_DNA"/>
</dbReference>
<dbReference type="GO" id="GO:0003924">
    <property type="term" value="F:GTPase activity"/>
    <property type="evidence" value="ECO:0007669"/>
    <property type="project" value="InterPro"/>
</dbReference>
<proteinExistence type="predicted"/>
<dbReference type="SUPFAM" id="SSF52540">
    <property type="entry name" value="P-loop containing nucleoside triphosphate hydrolases"/>
    <property type="match status" value="1"/>
</dbReference>
<dbReference type="InterPro" id="IPR024156">
    <property type="entry name" value="Small_GTPase_ARF"/>
</dbReference>
<keyword evidence="2 3" id="KW-0342">GTP-binding</keyword>
<comment type="caution">
    <text evidence="5">The sequence shown here is derived from an EMBL/GenBank/DDBJ whole genome shotgun (WGS) entry which is preliminary data.</text>
</comment>
<dbReference type="GO" id="GO:0005525">
    <property type="term" value="F:GTP binding"/>
    <property type="evidence" value="ECO:0007669"/>
    <property type="project" value="UniProtKB-KW"/>
</dbReference>
<feature type="binding site" evidence="3">
    <location>
        <begin position="29"/>
        <end position="36"/>
    </location>
    <ligand>
        <name>GTP</name>
        <dbReference type="ChEBI" id="CHEBI:37565"/>
    </ligand>
</feature>
<keyword evidence="6" id="KW-1185">Reference proteome</keyword>
<keyword evidence="4" id="KW-0479">Metal-binding</keyword>
<name>A0AAW0DJR0_9AGAR</name>
<organism evidence="5 6">
    <name type="scientific">Favolaschia claudopus</name>
    <dbReference type="NCBI Taxonomy" id="2862362"/>
    <lineage>
        <taxon>Eukaryota</taxon>
        <taxon>Fungi</taxon>
        <taxon>Dikarya</taxon>
        <taxon>Basidiomycota</taxon>
        <taxon>Agaricomycotina</taxon>
        <taxon>Agaricomycetes</taxon>
        <taxon>Agaricomycetidae</taxon>
        <taxon>Agaricales</taxon>
        <taxon>Marasmiineae</taxon>
        <taxon>Mycenaceae</taxon>
        <taxon>Favolaschia</taxon>
    </lineage>
</organism>
<protein>
    <submittedName>
        <fullName evidence="5">Uncharacterized protein</fullName>
    </submittedName>
</protein>
<dbReference type="GO" id="GO:0043001">
    <property type="term" value="P:Golgi to plasma membrane protein transport"/>
    <property type="evidence" value="ECO:0007669"/>
    <property type="project" value="TreeGrafter"/>
</dbReference>
<gene>
    <name evidence="5" type="ORF">R3P38DRAFT_1647183</name>
</gene>
<evidence type="ECO:0000256" key="4">
    <source>
        <dbReference type="PIRSR" id="PIRSR606689-2"/>
    </source>
</evidence>
<dbReference type="GO" id="GO:0046872">
    <property type="term" value="F:metal ion binding"/>
    <property type="evidence" value="ECO:0007669"/>
    <property type="project" value="UniProtKB-KW"/>
</dbReference>
<accession>A0AAW0DJR0</accession>
<evidence type="ECO:0000313" key="6">
    <source>
        <dbReference type="Proteomes" id="UP001362999"/>
    </source>
</evidence>
<evidence type="ECO:0000256" key="3">
    <source>
        <dbReference type="PIRSR" id="PIRSR606689-1"/>
    </source>
</evidence>
<dbReference type="Proteomes" id="UP001362999">
    <property type="component" value="Unassembled WGS sequence"/>
</dbReference>
<reference evidence="5 6" key="1">
    <citation type="journal article" date="2024" name="J Genomics">
        <title>Draft genome sequencing and assembly of Favolaschia claudopus CIRM-BRFM 2984 isolated from oak limbs.</title>
        <authorList>
            <person name="Navarro D."/>
            <person name="Drula E."/>
            <person name="Chaduli D."/>
            <person name="Cazenave R."/>
            <person name="Ahrendt S."/>
            <person name="Wang J."/>
            <person name="Lipzen A."/>
            <person name="Daum C."/>
            <person name="Barry K."/>
            <person name="Grigoriev I.V."/>
            <person name="Favel A."/>
            <person name="Rosso M.N."/>
            <person name="Martin F."/>
        </authorList>
    </citation>
    <scope>NUCLEOTIDE SEQUENCE [LARGE SCALE GENOMIC DNA]</scope>
    <source>
        <strain evidence="5 6">CIRM-BRFM 2984</strain>
    </source>
</reference>
<dbReference type="PANTHER" id="PTHR45909">
    <property type="entry name" value="ADP-RIBOSYLATION FACTOR-RELATED PROTEIN 1"/>
    <property type="match status" value="1"/>
</dbReference>
<evidence type="ECO:0000256" key="1">
    <source>
        <dbReference type="ARBA" id="ARBA00022741"/>
    </source>
</evidence>
<dbReference type="GO" id="GO:0034067">
    <property type="term" value="P:protein localization to Golgi apparatus"/>
    <property type="evidence" value="ECO:0007669"/>
    <property type="project" value="TreeGrafter"/>
</dbReference>
<dbReference type="AlphaFoldDB" id="A0AAW0DJR0"/>
<dbReference type="Pfam" id="PF00025">
    <property type="entry name" value="Arf"/>
    <property type="match status" value="1"/>
</dbReference>
<keyword evidence="1 3" id="KW-0547">Nucleotide-binding</keyword>
<dbReference type="PANTHER" id="PTHR45909:SF1">
    <property type="entry name" value="ADP-RIBOSYLATION FACTOR-RELATED PROTEIN 1"/>
    <property type="match status" value="1"/>
</dbReference>